<dbReference type="InterPro" id="IPR001709">
    <property type="entry name" value="Flavoprot_Pyr_Nucl_cyt_Rdtase"/>
</dbReference>
<protein>
    <submittedName>
        <fullName evidence="2">FAD/NAD(P)-binding protein</fullName>
    </submittedName>
</protein>
<dbReference type="InterPro" id="IPR017938">
    <property type="entry name" value="Riboflavin_synthase-like_b-brl"/>
</dbReference>
<dbReference type="InterPro" id="IPR039261">
    <property type="entry name" value="FNR_nucleotide-bd"/>
</dbReference>
<dbReference type="CDD" id="cd06221">
    <property type="entry name" value="sulfite_reductase_like"/>
    <property type="match status" value="1"/>
</dbReference>
<dbReference type="Pfam" id="PF10418">
    <property type="entry name" value="DHODB_Fe-S_bind"/>
    <property type="match status" value="1"/>
</dbReference>
<dbReference type="InterPro" id="IPR001433">
    <property type="entry name" value="OxRdtase_FAD/NAD-bd"/>
</dbReference>
<dbReference type="InterPro" id="IPR017927">
    <property type="entry name" value="FAD-bd_FR_type"/>
</dbReference>
<dbReference type="PROSITE" id="PS51384">
    <property type="entry name" value="FAD_FR"/>
    <property type="match status" value="1"/>
</dbReference>
<evidence type="ECO:0000313" key="3">
    <source>
        <dbReference type="Proteomes" id="UP001626537"/>
    </source>
</evidence>
<dbReference type="SUPFAM" id="SSF63380">
    <property type="entry name" value="Riboflavin synthase domain-like"/>
    <property type="match status" value="1"/>
</dbReference>
<evidence type="ECO:0000313" key="2">
    <source>
        <dbReference type="EMBL" id="WOJ93142.1"/>
    </source>
</evidence>
<gene>
    <name evidence="2" type="ORF">R0135_15335</name>
</gene>
<accession>A0ABZ0I0V9</accession>
<dbReference type="InterPro" id="IPR019480">
    <property type="entry name" value="Dihydroorotate_DH_Fe-S-bd"/>
</dbReference>
<dbReference type="Proteomes" id="UP001626537">
    <property type="component" value="Chromosome"/>
</dbReference>
<dbReference type="InterPro" id="IPR050353">
    <property type="entry name" value="PyrK_electron_transfer"/>
</dbReference>
<keyword evidence="3" id="KW-1185">Reference proteome</keyword>
<dbReference type="PRINTS" id="PR00406">
    <property type="entry name" value="CYTB5RDTASE"/>
</dbReference>
<proteinExistence type="predicted"/>
<dbReference type="PRINTS" id="PR00371">
    <property type="entry name" value="FPNCR"/>
</dbReference>
<dbReference type="RefSeq" id="WP_407347800.1">
    <property type="nucleotide sequence ID" value="NZ_CP136864.1"/>
</dbReference>
<dbReference type="Gene3D" id="3.40.50.80">
    <property type="entry name" value="Nucleotide-binding domain of ferredoxin-NADP reductase (FNR) module"/>
    <property type="match status" value="1"/>
</dbReference>
<dbReference type="SUPFAM" id="SSF52343">
    <property type="entry name" value="Ferredoxin reductase-like, C-terminal NADP-linked domain"/>
    <property type="match status" value="1"/>
</dbReference>
<feature type="domain" description="FAD-binding FR-type" evidence="1">
    <location>
        <begin position="5"/>
        <end position="101"/>
    </location>
</feature>
<name>A0ABZ0I0V9_9GAMM</name>
<dbReference type="PANTHER" id="PTHR43513">
    <property type="entry name" value="DIHYDROOROTATE DEHYDROGENASE B (NAD(+)), ELECTRON TRANSFER SUBUNIT"/>
    <property type="match status" value="1"/>
</dbReference>
<organism evidence="2 3">
    <name type="scientific">Congregibacter variabilis</name>
    <dbReference type="NCBI Taxonomy" id="3081200"/>
    <lineage>
        <taxon>Bacteria</taxon>
        <taxon>Pseudomonadati</taxon>
        <taxon>Pseudomonadota</taxon>
        <taxon>Gammaproteobacteria</taxon>
        <taxon>Cellvibrionales</taxon>
        <taxon>Halieaceae</taxon>
        <taxon>Congregibacter</taxon>
    </lineage>
</organism>
<evidence type="ECO:0000259" key="1">
    <source>
        <dbReference type="PROSITE" id="PS51384"/>
    </source>
</evidence>
<dbReference type="Pfam" id="PF00175">
    <property type="entry name" value="NAD_binding_1"/>
    <property type="match status" value="1"/>
</dbReference>
<dbReference type="PANTHER" id="PTHR43513:SF1">
    <property type="entry name" value="ANAEROBIC SULFITE REDUCTASE SUBUNIT B"/>
    <property type="match status" value="1"/>
</dbReference>
<reference evidence="2 3" key="1">
    <citation type="submission" date="2023-10" db="EMBL/GenBank/DDBJ databases">
        <title>Two novel species belonging to the OM43/NOR5 clade.</title>
        <authorList>
            <person name="Park M."/>
        </authorList>
    </citation>
    <scope>NUCLEOTIDE SEQUENCE [LARGE SCALE GENOMIC DNA]</scope>
    <source>
        <strain evidence="2 3">IMCC43200</strain>
    </source>
</reference>
<dbReference type="EMBL" id="CP136864">
    <property type="protein sequence ID" value="WOJ93142.1"/>
    <property type="molecule type" value="Genomic_DNA"/>
</dbReference>
<sequence length="273" mass="29869">MSDPFIPASVTVEALQQESHDVFTLSVCAPSNYAGFTPGQFNMLYLPGRGESAISISGDPGNNSTITHTVKAVGNVTRALCDLRPSQRIGLRGPFGRGWPLEQANGRELLLIAGGIGLAPLRPVLYAALEAPKRYARITVLLGARSPQDLLFTEELQRWKSHTDLQFLASVDNADANWQGDVGVITQLIPRIEMNPKNVLAMICGPEVMIRFCAKSLRDRGVPADAIYVSLERNMKCALGICGHCQLGPHFLCRNGPVFGYAEVERFLMTREF</sequence>
<dbReference type="InterPro" id="IPR012165">
    <property type="entry name" value="Cyt_c3_hydrogenase_gsu"/>
</dbReference>
<dbReference type="PIRSF" id="PIRSF006816">
    <property type="entry name" value="Cyc3_hyd_g"/>
    <property type="match status" value="1"/>
</dbReference>
<dbReference type="Gene3D" id="2.40.30.10">
    <property type="entry name" value="Translation factors"/>
    <property type="match status" value="1"/>
</dbReference>